<keyword evidence="6" id="KW-0256">Endoplasmic reticulum</keyword>
<reference evidence="12" key="2">
    <citation type="submission" date="2021-09" db="EMBL/GenBank/DDBJ databases">
        <authorList>
            <person name="Jia N."/>
            <person name="Wang J."/>
            <person name="Shi W."/>
            <person name="Du L."/>
            <person name="Sun Y."/>
            <person name="Zhan W."/>
            <person name="Jiang J."/>
            <person name="Wang Q."/>
            <person name="Zhang B."/>
            <person name="Ji P."/>
            <person name="Sakyi L.B."/>
            <person name="Cui X."/>
            <person name="Yuan T."/>
            <person name="Jiang B."/>
            <person name="Yang W."/>
            <person name="Lam T.T.-Y."/>
            <person name="Chang Q."/>
            <person name="Ding S."/>
            <person name="Wang X."/>
            <person name="Zhu J."/>
            <person name="Ruan X."/>
            <person name="Zhao L."/>
            <person name="Wei J."/>
            <person name="Que T."/>
            <person name="Du C."/>
            <person name="Cheng J."/>
            <person name="Dai P."/>
            <person name="Han X."/>
            <person name="Huang E."/>
            <person name="Gao Y."/>
            <person name="Liu J."/>
            <person name="Shao H."/>
            <person name="Ye R."/>
            <person name="Li L."/>
            <person name="Wei W."/>
            <person name="Wang X."/>
            <person name="Wang C."/>
            <person name="Huo Q."/>
            <person name="Li W."/>
            <person name="Guo W."/>
            <person name="Chen H."/>
            <person name="Chen S."/>
            <person name="Zhou L."/>
            <person name="Zhou L."/>
            <person name="Ni X."/>
            <person name="Tian J."/>
            <person name="Zhou Y."/>
            <person name="Sheng Y."/>
            <person name="Liu T."/>
            <person name="Pan Y."/>
            <person name="Xia L."/>
            <person name="Li J."/>
            <person name="Zhao F."/>
            <person name="Cao W."/>
        </authorList>
    </citation>
    <scope>NUCLEOTIDE SEQUENCE</scope>
    <source>
        <strain evidence="12">Rmic-2018</strain>
        <tissue evidence="12">Larvae</tissue>
    </source>
</reference>
<evidence type="ECO:0000313" key="13">
    <source>
        <dbReference type="Proteomes" id="UP000821866"/>
    </source>
</evidence>
<proteinExistence type="inferred from homology"/>
<comment type="similarity">
    <text evidence="3">Belongs to the ATG2 family.</text>
</comment>
<dbReference type="GO" id="GO:0061709">
    <property type="term" value="P:reticulophagy"/>
    <property type="evidence" value="ECO:0007669"/>
    <property type="project" value="TreeGrafter"/>
</dbReference>
<dbReference type="GO" id="GO:0061908">
    <property type="term" value="C:phagophore"/>
    <property type="evidence" value="ECO:0007669"/>
    <property type="project" value="TreeGrafter"/>
</dbReference>
<gene>
    <name evidence="12" type="ORF">HPB51_003757</name>
</gene>
<dbReference type="EMBL" id="JABSTU010000006">
    <property type="protein sequence ID" value="KAH8027250.1"/>
    <property type="molecule type" value="Genomic_DNA"/>
</dbReference>
<evidence type="ECO:0000313" key="12">
    <source>
        <dbReference type="EMBL" id="KAH8027250.1"/>
    </source>
</evidence>
<keyword evidence="8" id="KW-0445">Lipid transport</keyword>
<evidence type="ECO:0000256" key="4">
    <source>
        <dbReference type="ARBA" id="ARBA00018070"/>
    </source>
</evidence>
<dbReference type="GO" id="GO:0000045">
    <property type="term" value="P:autophagosome assembly"/>
    <property type="evidence" value="ECO:0007669"/>
    <property type="project" value="TreeGrafter"/>
</dbReference>
<evidence type="ECO:0000256" key="5">
    <source>
        <dbReference type="ARBA" id="ARBA00022448"/>
    </source>
</evidence>
<comment type="catalytic activity">
    <reaction evidence="11">
        <text>a 1,2-diacyl-sn-glycero-3-phosphoethanolamine(in) = a 1,2-diacyl-sn-glycero-3-phosphoethanolamine(out)</text>
        <dbReference type="Rhea" id="RHEA:38895"/>
        <dbReference type="ChEBI" id="CHEBI:64612"/>
    </reaction>
</comment>
<evidence type="ECO:0000256" key="8">
    <source>
        <dbReference type="ARBA" id="ARBA00023055"/>
    </source>
</evidence>
<keyword evidence="9" id="KW-0472">Membrane</keyword>
<keyword evidence="5" id="KW-0813">Transport</keyword>
<dbReference type="GO" id="GO:0032266">
    <property type="term" value="F:phosphatidylinositol-3-phosphate binding"/>
    <property type="evidence" value="ECO:0007669"/>
    <property type="project" value="TreeGrafter"/>
</dbReference>
<comment type="caution">
    <text evidence="12">The sequence shown here is derived from an EMBL/GenBank/DDBJ whole genome shotgun (WGS) entry which is preliminary data.</text>
</comment>
<dbReference type="GO" id="GO:0000422">
    <property type="term" value="P:autophagy of mitochondrion"/>
    <property type="evidence" value="ECO:0007669"/>
    <property type="project" value="TreeGrafter"/>
</dbReference>
<dbReference type="GO" id="GO:0006869">
    <property type="term" value="P:lipid transport"/>
    <property type="evidence" value="ECO:0007669"/>
    <property type="project" value="UniProtKB-KW"/>
</dbReference>
<evidence type="ECO:0000256" key="3">
    <source>
        <dbReference type="ARBA" id="ARBA00009714"/>
    </source>
</evidence>
<keyword evidence="7" id="KW-0072">Autophagy</keyword>
<evidence type="ECO:0000256" key="9">
    <source>
        <dbReference type="ARBA" id="ARBA00023136"/>
    </source>
</evidence>
<reference evidence="12" key="1">
    <citation type="journal article" date="2020" name="Cell">
        <title>Large-Scale Comparative Analyses of Tick Genomes Elucidate Their Genetic Diversity and Vector Capacities.</title>
        <authorList>
            <consortium name="Tick Genome and Microbiome Consortium (TIGMIC)"/>
            <person name="Jia N."/>
            <person name="Wang J."/>
            <person name="Shi W."/>
            <person name="Du L."/>
            <person name="Sun Y."/>
            <person name="Zhan W."/>
            <person name="Jiang J.F."/>
            <person name="Wang Q."/>
            <person name="Zhang B."/>
            <person name="Ji P."/>
            <person name="Bell-Sakyi L."/>
            <person name="Cui X.M."/>
            <person name="Yuan T.T."/>
            <person name="Jiang B.G."/>
            <person name="Yang W.F."/>
            <person name="Lam T.T."/>
            <person name="Chang Q.C."/>
            <person name="Ding S.J."/>
            <person name="Wang X.J."/>
            <person name="Zhu J.G."/>
            <person name="Ruan X.D."/>
            <person name="Zhao L."/>
            <person name="Wei J.T."/>
            <person name="Ye R.Z."/>
            <person name="Que T.C."/>
            <person name="Du C.H."/>
            <person name="Zhou Y.H."/>
            <person name="Cheng J.X."/>
            <person name="Dai P.F."/>
            <person name="Guo W.B."/>
            <person name="Han X.H."/>
            <person name="Huang E.J."/>
            <person name="Li L.F."/>
            <person name="Wei W."/>
            <person name="Gao Y.C."/>
            <person name="Liu J.Z."/>
            <person name="Shao H.Z."/>
            <person name="Wang X."/>
            <person name="Wang C.C."/>
            <person name="Yang T.C."/>
            <person name="Huo Q.B."/>
            <person name="Li W."/>
            <person name="Chen H.Y."/>
            <person name="Chen S.E."/>
            <person name="Zhou L.G."/>
            <person name="Ni X.B."/>
            <person name="Tian J.H."/>
            <person name="Sheng Y."/>
            <person name="Liu T."/>
            <person name="Pan Y.S."/>
            <person name="Xia L.Y."/>
            <person name="Li J."/>
            <person name="Zhao F."/>
            <person name="Cao W.C."/>
        </authorList>
    </citation>
    <scope>NUCLEOTIDE SEQUENCE</scope>
    <source>
        <strain evidence="12">Rmic-2018</strain>
    </source>
</reference>
<comment type="catalytic activity">
    <reaction evidence="10">
        <text>a 1,2-diacyl-sn-glycero-3-phospho-L-serine(in) = a 1,2-diacyl-sn-glycero-3-phospho-L-serine(out)</text>
        <dbReference type="Rhea" id="RHEA:38663"/>
        <dbReference type="ChEBI" id="CHEBI:57262"/>
    </reaction>
</comment>
<dbReference type="PANTHER" id="PTHR13190">
    <property type="entry name" value="AUTOPHAGY-RELATED 2, ISOFORM A"/>
    <property type="match status" value="1"/>
</dbReference>
<dbReference type="Pfam" id="PF13329">
    <property type="entry name" value="ATG2_CAD"/>
    <property type="match status" value="1"/>
</dbReference>
<sequence length="94" mass="10871">MKYIRRTRTTPSRQVLLIQDVEVRDRLASSRINKFLYQYASEAKPRQSHANMVSVKCVRVRPDLKAPSAEECQIRVSVKPVKINADQVSKPFEL</sequence>
<dbReference type="Proteomes" id="UP000821866">
    <property type="component" value="Chromosome 4"/>
</dbReference>
<organism evidence="12 13">
    <name type="scientific">Rhipicephalus microplus</name>
    <name type="common">Cattle tick</name>
    <name type="synonym">Boophilus microplus</name>
    <dbReference type="NCBI Taxonomy" id="6941"/>
    <lineage>
        <taxon>Eukaryota</taxon>
        <taxon>Metazoa</taxon>
        <taxon>Ecdysozoa</taxon>
        <taxon>Arthropoda</taxon>
        <taxon>Chelicerata</taxon>
        <taxon>Arachnida</taxon>
        <taxon>Acari</taxon>
        <taxon>Parasitiformes</taxon>
        <taxon>Ixodida</taxon>
        <taxon>Ixodoidea</taxon>
        <taxon>Ixodidae</taxon>
        <taxon>Rhipicephalinae</taxon>
        <taxon>Rhipicephalus</taxon>
        <taxon>Boophilus</taxon>
    </lineage>
</organism>
<dbReference type="VEuPathDB" id="VectorBase:LOC119168535"/>
<keyword evidence="13" id="KW-1185">Reference proteome</keyword>
<evidence type="ECO:0000256" key="1">
    <source>
        <dbReference type="ARBA" id="ARBA00004406"/>
    </source>
</evidence>
<dbReference type="GO" id="GO:0034727">
    <property type="term" value="P:piecemeal microautophagy of the nucleus"/>
    <property type="evidence" value="ECO:0007669"/>
    <property type="project" value="TreeGrafter"/>
</dbReference>
<dbReference type="PANTHER" id="PTHR13190:SF1">
    <property type="entry name" value="AUTOPHAGY-RELATED 2, ISOFORM A"/>
    <property type="match status" value="1"/>
</dbReference>
<dbReference type="GO" id="GO:0005789">
    <property type="term" value="C:endoplasmic reticulum membrane"/>
    <property type="evidence" value="ECO:0007669"/>
    <property type="project" value="UniProtKB-SubCell"/>
</dbReference>
<evidence type="ECO:0000256" key="11">
    <source>
        <dbReference type="ARBA" id="ARBA00024615"/>
    </source>
</evidence>
<protein>
    <recommendedName>
        <fullName evidence="4">Autophagy-related protein 2</fullName>
    </recommendedName>
</protein>
<dbReference type="GO" id="GO:0043495">
    <property type="term" value="F:protein-membrane adaptor activity"/>
    <property type="evidence" value="ECO:0007669"/>
    <property type="project" value="TreeGrafter"/>
</dbReference>
<dbReference type="AlphaFoldDB" id="A0A9J6DZ90"/>
<evidence type="ECO:0000256" key="7">
    <source>
        <dbReference type="ARBA" id="ARBA00023006"/>
    </source>
</evidence>
<dbReference type="InterPro" id="IPR026849">
    <property type="entry name" value="ATG2"/>
</dbReference>
<comment type="subcellular location">
    <subcellularLocation>
        <location evidence="1">Endoplasmic reticulum membrane</location>
        <topology evidence="1">Peripheral membrane protein</topology>
    </subcellularLocation>
    <subcellularLocation>
        <location evidence="2">Preautophagosomal structure membrane</location>
        <topology evidence="2">Peripheral membrane protein</topology>
    </subcellularLocation>
</comment>
<name>A0A9J6DZ90_RHIMP</name>
<evidence type="ECO:0000256" key="2">
    <source>
        <dbReference type="ARBA" id="ARBA00004623"/>
    </source>
</evidence>
<dbReference type="GO" id="GO:0061723">
    <property type="term" value="P:glycophagy"/>
    <property type="evidence" value="ECO:0007669"/>
    <property type="project" value="TreeGrafter"/>
</dbReference>
<evidence type="ECO:0000256" key="6">
    <source>
        <dbReference type="ARBA" id="ARBA00022824"/>
    </source>
</evidence>
<evidence type="ECO:0000256" key="10">
    <source>
        <dbReference type="ARBA" id="ARBA00024479"/>
    </source>
</evidence>
<dbReference type="GO" id="GO:0034045">
    <property type="term" value="C:phagophore assembly site membrane"/>
    <property type="evidence" value="ECO:0007669"/>
    <property type="project" value="UniProtKB-SubCell"/>
</dbReference>
<accession>A0A9J6DZ90</accession>